<evidence type="ECO:0000313" key="1">
    <source>
        <dbReference type="EMBL" id="MDO3695820.1"/>
    </source>
</evidence>
<accession>A0ABT8VV23</accession>
<dbReference type="RefSeq" id="WP_302885125.1">
    <property type="nucleotide sequence ID" value="NZ_JAUMIT010000008.1"/>
</dbReference>
<proteinExistence type="predicted"/>
<gene>
    <name evidence="1" type="ORF">QVZ41_13300</name>
</gene>
<organism evidence="1 2">
    <name type="scientific">Wenyingzhuangia gilva</name>
    <dbReference type="NCBI Taxonomy" id="3057677"/>
    <lineage>
        <taxon>Bacteria</taxon>
        <taxon>Pseudomonadati</taxon>
        <taxon>Bacteroidota</taxon>
        <taxon>Flavobacteriia</taxon>
        <taxon>Flavobacteriales</taxon>
        <taxon>Flavobacteriaceae</taxon>
        <taxon>Wenyingzhuangia</taxon>
    </lineage>
</organism>
<evidence type="ECO:0000313" key="2">
    <source>
        <dbReference type="Proteomes" id="UP001168642"/>
    </source>
</evidence>
<protein>
    <submittedName>
        <fullName evidence="1">Uncharacterized protein</fullName>
    </submittedName>
</protein>
<keyword evidence="2" id="KW-1185">Reference proteome</keyword>
<dbReference type="EMBL" id="JAUMIT010000008">
    <property type="protein sequence ID" value="MDO3695820.1"/>
    <property type="molecule type" value="Genomic_DNA"/>
</dbReference>
<reference evidence="1" key="1">
    <citation type="submission" date="2023-07" db="EMBL/GenBank/DDBJ databases">
        <title>Wenyingzhuangia sp. chi5 genome sequencing and assembly.</title>
        <authorList>
            <person name="Park S."/>
        </authorList>
    </citation>
    <scope>NUCLEOTIDE SEQUENCE</scope>
    <source>
        <strain evidence="1">Chi5</strain>
    </source>
</reference>
<dbReference type="Proteomes" id="UP001168642">
    <property type="component" value="Unassembled WGS sequence"/>
</dbReference>
<name>A0ABT8VV23_9FLAO</name>
<comment type="caution">
    <text evidence="1">The sequence shown here is derived from an EMBL/GenBank/DDBJ whole genome shotgun (WGS) entry which is preliminary data.</text>
</comment>
<sequence length="161" mass="18743">MSLFSFVSKRKYVLFNEEGILAILSDQKPLIISWEQVEKIVLTDVFEEYSGYFLTEDYKSKVLYHDISIDCNQNVVRIRTGGTPKVRKNTLKPFSRKFGTTSIYYPIFIEYVDDSGNKNLYANHFDDKAKLEIVEKLSLFLPKDKIHQKKRIGGFTPLSEI</sequence>